<sequence>MKLSSLVMKLSSLVRTEWFTLLNAARSSPYEQAPKFPSRFAPRKSNTSTPAPGEEGPYVPTAADRLSYADTPRPFKNPAFASKLPSRTATTSTSVVRKNAKQILTLERERLSGGDGFLSAAHTAAKARGEVIDVTKKKKGSGGGGGSVKNKGNIANLLKGRMKRESLGTPGVLSAGTGGGGDSTMVSGATTPALEAEGDEEDEDVDMSVDGVQPSVLAQGDRDVKVNGNGEGENDATVERKEIITYHSPTAPPSLLPPKKYCDITGLHASYTDPRTKLRYKGLDVWHVVRGLGPGGDQAYLSLRGAQTSLK</sequence>
<feature type="domain" description="Vps72/YL1 C-terminal" evidence="6">
    <location>
        <begin position="260"/>
        <end position="289"/>
    </location>
</feature>
<evidence type="ECO:0000256" key="2">
    <source>
        <dbReference type="ARBA" id="ARBA00023015"/>
    </source>
</evidence>
<evidence type="ECO:0000256" key="5">
    <source>
        <dbReference type="SAM" id="MobiDB-lite"/>
    </source>
</evidence>
<evidence type="ECO:0000256" key="4">
    <source>
        <dbReference type="ARBA" id="ARBA00023242"/>
    </source>
</evidence>
<gene>
    <name evidence="7" type="ORF">I316_01368</name>
</gene>
<comment type="subcellular location">
    <subcellularLocation>
        <location evidence="1">Nucleus</location>
    </subcellularLocation>
</comment>
<keyword evidence="8" id="KW-1185">Reference proteome</keyword>
<keyword evidence="2" id="KW-0805">Transcription regulation</keyword>
<dbReference type="PANTHER" id="PTHR31200">
    <property type="entry name" value="INO80 COMPLEX SUBUNIT C"/>
    <property type="match status" value="1"/>
</dbReference>
<protein>
    <submittedName>
        <fullName evidence="7">INO80 complex subunit C</fullName>
    </submittedName>
</protein>
<organism evidence="7 8">
    <name type="scientific">Kwoniella heveanensis BCC8398</name>
    <dbReference type="NCBI Taxonomy" id="1296120"/>
    <lineage>
        <taxon>Eukaryota</taxon>
        <taxon>Fungi</taxon>
        <taxon>Dikarya</taxon>
        <taxon>Basidiomycota</taxon>
        <taxon>Agaricomycotina</taxon>
        <taxon>Tremellomycetes</taxon>
        <taxon>Tremellales</taxon>
        <taxon>Cryptococcaceae</taxon>
        <taxon>Kwoniella</taxon>
    </lineage>
</organism>
<dbReference type="GO" id="GO:0031011">
    <property type="term" value="C:Ino80 complex"/>
    <property type="evidence" value="ECO:0007669"/>
    <property type="project" value="InterPro"/>
</dbReference>
<feature type="region of interest" description="Disordered" evidence="5">
    <location>
        <begin position="28"/>
        <end position="98"/>
    </location>
</feature>
<dbReference type="STRING" id="1296120.A0A1B9H0H0"/>
<dbReference type="PANTHER" id="PTHR31200:SF1">
    <property type="entry name" value="INO80 COMPLEX SUBUNIT C"/>
    <property type="match status" value="1"/>
</dbReference>
<proteinExistence type="predicted"/>
<dbReference type="EMBL" id="KI669494">
    <property type="protein sequence ID" value="OCF36772.1"/>
    <property type="molecule type" value="Genomic_DNA"/>
</dbReference>
<evidence type="ECO:0000259" key="6">
    <source>
        <dbReference type="SMART" id="SM00993"/>
    </source>
</evidence>
<name>A0A1B9H0H0_9TREE</name>
<keyword evidence="4" id="KW-0539">Nucleus</keyword>
<evidence type="ECO:0000313" key="8">
    <source>
        <dbReference type="Proteomes" id="UP000092666"/>
    </source>
</evidence>
<dbReference type="Proteomes" id="UP000092666">
    <property type="component" value="Unassembled WGS sequence"/>
</dbReference>
<reference evidence="7 8" key="1">
    <citation type="submission" date="2013-07" db="EMBL/GenBank/DDBJ databases">
        <title>The Genome Sequence of Cryptococcus heveanensis BCC8398.</title>
        <authorList>
            <consortium name="The Broad Institute Genome Sequencing Platform"/>
            <person name="Cuomo C."/>
            <person name="Litvintseva A."/>
            <person name="Chen Y."/>
            <person name="Heitman J."/>
            <person name="Sun S."/>
            <person name="Springer D."/>
            <person name="Dromer F."/>
            <person name="Young S.K."/>
            <person name="Zeng Q."/>
            <person name="Gargeya S."/>
            <person name="Fitzgerald M."/>
            <person name="Abouelleil A."/>
            <person name="Alvarado L."/>
            <person name="Berlin A.M."/>
            <person name="Chapman S.B."/>
            <person name="Dewar J."/>
            <person name="Goldberg J."/>
            <person name="Griggs A."/>
            <person name="Gujja S."/>
            <person name="Hansen M."/>
            <person name="Howarth C."/>
            <person name="Imamovic A."/>
            <person name="Larimer J."/>
            <person name="McCowan C."/>
            <person name="Murphy C."/>
            <person name="Pearson M."/>
            <person name="Priest M."/>
            <person name="Roberts A."/>
            <person name="Saif S."/>
            <person name="Shea T."/>
            <person name="Sykes S."/>
            <person name="Wortman J."/>
            <person name="Nusbaum C."/>
            <person name="Birren B."/>
        </authorList>
    </citation>
    <scope>NUCLEOTIDE SEQUENCE [LARGE SCALE GENOMIC DNA]</scope>
    <source>
        <strain evidence="7 8">BCC8398</strain>
    </source>
</reference>
<accession>A0A1B9H0H0</accession>
<keyword evidence="3" id="KW-0804">Transcription</keyword>
<dbReference type="SMART" id="SM00993">
    <property type="entry name" value="YL1_C"/>
    <property type="match status" value="1"/>
</dbReference>
<dbReference type="InterPro" id="IPR013272">
    <property type="entry name" value="Vps72/YL1_C"/>
</dbReference>
<dbReference type="Pfam" id="PF08265">
    <property type="entry name" value="YL1_C"/>
    <property type="match status" value="1"/>
</dbReference>
<dbReference type="GO" id="GO:0006338">
    <property type="term" value="P:chromatin remodeling"/>
    <property type="evidence" value="ECO:0007669"/>
    <property type="project" value="InterPro"/>
</dbReference>
<evidence type="ECO:0000256" key="1">
    <source>
        <dbReference type="ARBA" id="ARBA00004123"/>
    </source>
</evidence>
<dbReference type="OrthoDB" id="49520at2759"/>
<dbReference type="InterPro" id="IPR029525">
    <property type="entry name" value="INO80C/Ies6"/>
</dbReference>
<reference evidence="8" key="2">
    <citation type="submission" date="2013-12" db="EMBL/GenBank/DDBJ databases">
        <title>Evolution of pathogenesis and genome organization in the Tremellales.</title>
        <authorList>
            <person name="Cuomo C."/>
            <person name="Litvintseva A."/>
            <person name="Heitman J."/>
            <person name="Chen Y."/>
            <person name="Sun S."/>
            <person name="Springer D."/>
            <person name="Dromer F."/>
            <person name="Young S."/>
            <person name="Zeng Q."/>
            <person name="Chapman S."/>
            <person name="Gujja S."/>
            <person name="Saif S."/>
            <person name="Birren B."/>
        </authorList>
    </citation>
    <scope>NUCLEOTIDE SEQUENCE [LARGE SCALE GENOMIC DNA]</scope>
    <source>
        <strain evidence="8">BCC8398</strain>
    </source>
</reference>
<feature type="region of interest" description="Disordered" evidence="5">
    <location>
        <begin position="165"/>
        <end position="189"/>
    </location>
</feature>
<evidence type="ECO:0000256" key="3">
    <source>
        <dbReference type="ARBA" id="ARBA00023163"/>
    </source>
</evidence>
<feature type="compositionally biased region" description="Low complexity" evidence="5">
    <location>
        <begin position="86"/>
        <end position="97"/>
    </location>
</feature>
<dbReference type="AlphaFoldDB" id="A0A1B9H0H0"/>
<evidence type="ECO:0000313" key="7">
    <source>
        <dbReference type="EMBL" id="OCF36772.1"/>
    </source>
</evidence>